<organism evidence="6 7">
    <name type="scientific">Fibrobacter intestinalis</name>
    <dbReference type="NCBI Taxonomy" id="28122"/>
    <lineage>
        <taxon>Bacteria</taxon>
        <taxon>Pseudomonadati</taxon>
        <taxon>Fibrobacterota</taxon>
        <taxon>Fibrobacteria</taxon>
        <taxon>Fibrobacterales</taxon>
        <taxon>Fibrobacteraceae</taxon>
        <taxon>Fibrobacter</taxon>
    </lineage>
</organism>
<dbReference type="PANTHER" id="PTHR30204:SF69">
    <property type="entry name" value="MERR-FAMILY TRANSCRIPTIONAL REGULATOR"/>
    <property type="match status" value="1"/>
</dbReference>
<evidence type="ECO:0000259" key="5">
    <source>
        <dbReference type="PROSITE" id="PS50937"/>
    </source>
</evidence>
<sequence>MSKPSNDAKNAEQKLYSMREVCKRTGFPYETLKFYCNKGLVPNLKRSEGNYRLFDENDIGWIESLKCLRRCGMSIEEMQRYKDLCMQGRKSIPEHRKILAEKLENLRKEQEKIQASIDFILWKNNLYNDIESGKVPYKSFLLKNPDKE</sequence>
<keyword evidence="1" id="KW-0678">Repressor</keyword>
<dbReference type="Gene3D" id="1.10.1660.10">
    <property type="match status" value="1"/>
</dbReference>
<dbReference type="Proteomes" id="UP000190449">
    <property type="component" value="Unassembled WGS sequence"/>
</dbReference>
<proteinExistence type="predicted"/>
<accession>A0A1T4QUQ1</accession>
<dbReference type="InterPro" id="IPR047057">
    <property type="entry name" value="MerR_fam"/>
</dbReference>
<dbReference type="SMART" id="SM00422">
    <property type="entry name" value="HTH_MERR"/>
    <property type="match status" value="1"/>
</dbReference>
<dbReference type="PANTHER" id="PTHR30204">
    <property type="entry name" value="REDOX-CYCLING DRUG-SENSING TRANSCRIPTIONAL ACTIVATOR SOXR"/>
    <property type="match status" value="1"/>
</dbReference>
<keyword evidence="3 6" id="KW-0238">DNA-binding</keyword>
<dbReference type="STRING" id="28122.SAMN02745108_02406"/>
<dbReference type="GO" id="GO:0003700">
    <property type="term" value="F:DNA-binding transcription factor activity"/>
    <property type="evidence" value="ECO:0007669"/>
    <property type="project" value="InterPro"/>
</dbReference>
<dbReference type="InterPro" id="IPR000551">
    <property type="entry name" value="MerR-type_HTH_dom"/>
</dbReference>
<dbReference type="SUPFAM" id="SSF46955">
    <property type="entry name" value="Putative DNA-binding domain"/>
    <property type="match status" value="1"/>
</dbReference>
<dbReference type="GO" id="GO:0003677">
    <property type="term" value="F:DNA binding"/>
    <property type="evidence" value="ECO:0007669"/>
    <property type="project" value="UniProtKB-KW"/>
</dbReference>
<dbReference type="Pfam" id="PF13411">
    <property type="entry name" value="MerR_1"/>
    <property type="match status" value="1"/>
</dbReference>
<evidence type="ECO:0000256" key="4">
    <source>
        <dbReference type="ARBA" id="ARBA00023163"/>
    </source>
</evidence>
<feature type="domain" description="HTH merR-type" evidence="5">
    <location>
        <begin position="15"/>
        <end position="84"/>
    </location>
</feature>
<evidence type="ECO:0000313" key="6">
    <source>
        <dbReference type="EMBL" id="SKA07008.1"/>
    </source>
</evidence>
<dbReference type="PROSITE" id="PS50937">
    <property type="entry name" value="HTH_MERR_2"/>
    <property type="match status" value="1"/>
</dbReference>
<dbReference type="AlphaFoldDB" id="A0A1T4QUQ1"/>
<evidence type="ECO:0000256" key="2">
    <source>
        <dbReference type="ARBA" id="ARBA00023015"/>
    </source>
</evidence>
<dbReference type="EMBL" id="FUWU01000053">
    <property type="protein sequence ID" value="SKA07008.1"/>
    <property type="molecule type" value="Genomic_DNA"/>
</dbReference>
<name>A0A1T4QUQ1_9BACT</name>
<gene>
    <name evidence="6" type="ORF">SAMN02745108_02406</name>
</gene>
<dbReference type="CDD" id="cd01109">
    <property type="entry name" value="HTH_YyaN"/>
    <property type="match status" value="1"/>
</dbReference>
<evidence type="ECO:0000256" key="1">
    <source>
        <dbReference type="ARBA" id="ARBA00022491"/>
    </source>
</evidence>
<dbReference type="InterPro" id="IPR009061">
    <property type="entry name" value="DNA-bd_dom_put_sf"/>
</dbReference>
<keyword evidence="4" id="KW-0804">Transcription</keyword>
<evidence type="ECO:0000313" key="7">
    <source>
        <dbReference type="Proteomes" id="UP000190449"/>
    </source>
</evidence>
<protein>
    <submittedName>
        <fullName evidence="6">DNA-binding transcriptional regulator, MerR family</fullName>
    </submittedName>
</protein>
<keyword evidence="2" id="KW-0805">Transcription regulation</keyword>
<reference evidence="6 7" key="1">
    <citation type="submission" date="2017-02" db="EMBL/GenBank/DDBJ databases">
        <authorList>
            <person name="Peterson S.W."/>
        </authorList>
    </citation>
    <scope>NUCLEOTIDE SEQUENCE [LARGE SCALE GENOMIC DNA]</scope>
    <source>
        <strain evidence="6 7">ATCC 43854</strain>
    </source>
</reference>
<evidence type="ECO:0000256" key="3">
    <source>
        <dbReference type="ARBA" id="ARBA00023125"/>
    </source>
</evidence>